<evidence type="ECO:0000313" key="2">
    <source>
        <dbReference type="Proteomes" id="UP001497680"/>
    </source>
</evidence>
<dbReference type="Proteomes" id="UP001497680">
    <property type="component" value="Unassembled WGS sequence"/>
</dbReference>
<evidence type="ECO:0000313" key="1">
    <source>
        <dbReference type="EMBL" id="KAI6080426.1"/>
    </source>
</evidence>
<protein>
    <submittedName>
        <fullName evidence="1">Short chain dehydrogenase/reductase</fullName>
    </submittedName>
</protein>
<gene>
    <name evidence="1" type="ORF">F4821DRAFT_59455</name>
</gene>
<keyword evidence="2" id="KW-1185">Reference proteome</keyword>
<dbReference type="EMBL" id="MU394445">
    <property type="protein sequence ID" value="KAI6080426.1"/>
    <property type="molecule type" value="Genomic_DNA"/>
</dbReference>
<name>A0ACC0CJA4_9PEZI</name>
<accession>A0ACC0CJA4</accession>
<proteinExistence type="predicted"/>
<reference evidence="1 2" key="1">
    <citation type="journal article" date="2022" name="New Phytol.">
        <title>Ecological generalism drives hyperdiversity of secondary metabolite gene clusters in xylarialean endophytes.</title>
        <authorList>
            <person name="Franco M.E.E."/>
            <person name="Wisecaver J.H."/>
            <person name="Arnold A.E."/>
            <person name="Ju Y.M."/>
            <person name="Slot J.C."/>
            <person name="Ahrendt S."/>
            <person name="Moore L.P."/>
            <person name="Eastman K.E."/>
            <person name="Scott K."/>
            <person name="Konkel Z."/>
            <person name="Mondo S.J."/>
            <person name="Kuo A."/>
            <person name="Hayes R.D."/>
            <person name="Haridas S."/>
            <person name="Andreopoulos B."/>
            <person name="Riley R."/>
            <person name="LaButti K."/>
            <person name="Pangilinan J."/>
            <person name="Lipzen A."/>
            <person name="Amirebrahimi M."/>
            <person name="Yan J."/>
            <person name="Adam C."/>
            <person name="Keymanesh K."/>
            <person name="Ng V."/>
            <person name="Louie K."/>
            <person name="Northen T."/>
            <person name="Drula E."/>
            <person name="Henrissat B."/>
            <person name="Hsieh H.M."/>
            <person name="Youens-Clark K."/>
            <person name="Lutzoni F."/>
            <person name="Miadlikowska J."/>
            <person name="Eastwood D.C."/>
            <person name="Hamelin R.C."/>
            <person name="Grigoriev I.V."/>
            <person name="U'Ren J.M."/>
        </authorList>
    </citation>
    <scope>NUCLEOTIDE SEQUENCE [LARGE SCALE GENOMIC DNA]</scope>
    <source>
        <strain evidence="1 2">ER1909</strain>
    </source>
</reference>
<organism evidence="1 2">
    <name type="scientific">Hypoxylon rubiginosum</name>
    <dbReference type="NCBI Taxonomy" id="110542"/>
    <lineage>
        <taxon>Eukaryota</taxon>
        <taxon>Fungi</taxon>
        <taxon>Dikarya</taxon>
        <taxon>Ascomycota</taxon>
        <taxon>Pezizomycotina</taxon>
        <taxon>Sordariomycetes</taxon>
        <taxon>Xylariomycetidae</taxon>
        <taxon>Xylariales</taxon>
        <taxon>Hypoxylaceae</taxon>
        <taxon>Hypoxylon</taxon>
    </lineage>
</organism>
<comment type="caution">
    <text evidence="1">The sequence shown here is derived from an EMBL/GenBank/DDBJ whole genome shotgun (WGS) entry which is preliminary data.</text>
</comment>
<sequence length="259" mass="28668">MASDKTIILVTGGNSGIGYETVAALSKASAKFHILLGCRSVEKGEGAVDKMKKEFGSALKGTIQVIQIDLLDRKSINTLKEKIESQFGRLDALINNGGVLIHTPMDILEALRKSFETNVFGPMILTETLEPLLQKSAKPYIIYISSEQGSVFQRNDPNVDIMHRRLRGEPYRMSKASINMLAACHRYNYAEWGCRVLAFNPGWCVSNLTGPEGREMRLKHGARDPKEPAHALADIIQGKRDADIEKNGMVDVDEGVLPW</sequence>